<sequence>MRETPTKKKAVKHESVLASGAGMSAFLPKESARQTEITVMRVSSHFLVGTRHCCQSVCHSHCHRLLLPQLMNGRTKARTKRIERNKRKDRHSSFPQ</sequence>
<organism evidence="2 3">
    <name type="scientific">Daphnia pulex</name>
    <name type="common">Water flea</name>
    <dbReference type="NCBI Taxonomy" id="6669"/>
    <lineage>
        <taxon>Eukaryota</taxon>
        <taxon>Metazoa</taxon>
        <taxon>Ecdysozoa</taxon>
        <taxon>Arthropoda</taxon>
        <taxon>Crustacea</taxon>
        <taxon>Branchiopoda</taxon>
        <taxon>Diplostraca</taxon>
        <taxon>Cladocera</taxon>
        <taxon>Anomopoda</taxon>
        <taxon>Daphniidae</taxon>
        <taxon>Daphnia</taxon>
    </lineage>
</organism>
<name>E9GFF6_DAPPU</name>
<gene>
    <name evidence="2" type="ORF">DAPPUDRAFT_241939</name>
</gene>
<feature type="compositionally biased region" description="Basic residues" evidence="1">
    <location>
        <begin position="75"/>
        <end position="90"/>
    </location>
</feature>
<proteinExistence type="predicted"/>
<dbReference type="Proteomes" id="UP000000305">
    <property type="component" value="Unassembled WGS sequence"/>
</dbReference>
<accession>E9GFF6</accession>
<dbReference type="HOGENOM" id="CLU_2361837_0_0_1"/>
<evidence type="ECO:0000256" key="1">
    <source>
        <dbReference type="SAM" id="MobiDB-lite"/>
    </source>
</evidence>
<evidence type="ECO:0000313" key="3">
    <source>
        <dbReference type="Proteomes" id="UP000000305"/>
    </source>
</evidence>
<reference evidence="2 3" key="1">
    <citation type="journal article" date="2011" name="Science">
        <title>The ecoresponsive genome of Daphnia pulex.</title>
        <authorList>
            <person name="Colbourne J.K."/>
            <person name="Pfrender M.E."/>
            <person name="Gilbert D."/>
            <person name="Thomas W.K."/>
            <person name="Tucker A."/>
            <person name="Oakley T.H."/>
            <person name="Tokishita S."/>
            <person name="Aerts A."/>
            <person name="Arnold G.J."/>
            <person name="Basu M.K."/>
            <person name="Bauer D.J."/>
            <person name="Caceres C.E."/>
            <person name="Carmel L."/>
            <person name="Casola C."/>
            <person name="Choi J.H."/>
            <person name="Detter J.C."/>
            <person name="Dong Q."/>
            <person name="Dusheyko S."/>
            <person name="Eads B.D."/>
            <person name="Frohlich T."/>
            <person name="Geiler-Samerotte K.A."/>
            <person name="Gerlach D."/>
            <person name="Hatcher P."/>
            <person name="Jogdeo S."/>
            <person name="Krijgsveld J."/>
            <person name="Kriventseva E.V."/>
            <person name="Kultz D."/>
            <person name="Laforsch C."/>
            <person name="Lindquist E."/>
            <person name="Lopez J."/>
            <person name="Manak J.R."/>
            <person name="Muller J."/>
            <person name="Pangilinan J."/>
            <person name="Patwardhan R.P."/>
            <person name="Pitluck S."/>
            <person name="Pritham E.J."/>
            <person name="Rechtsteiner A."/>
            <person name="Rho M."/>
            <person name="Rogozin I.B."/>
            <person name="Sakarya O."/>
            <person name="Salamov A."/>
            <person name="Schaack S."/>
            <person name="Shapiro H."/>
            <person name="Shiga Y."/>
            <person name="Skalitzky C."/>
            <person name="Smith Z."/>
            <person name="Souvorov A."/>
            <person name="Sung W."/>
            <person name="Tang Z."/>
            <person name="Tsuchiya D."/>
            <person name="Tu H."/>
            <person name="Vos H."/>
            <person name="Wang M."/>
            <person name="Wolf Y.I."/>
            <person name="Yamagata H."/>
            <person name="Yamada T."/>
            <person name="Ye Y."/>
            <person name="Shaw J.R."/>
            <person name="Andrews J."/>
            <person name="Crease T.J."/>
            <person name="Tang H."/>
            <person name="Lucas S.M."/>
            <person name="Robertson H.M."/>
            <person name="Bork P."/>
            <person name="Koonin E.V."/>
            <person name="Zdobnov E.M."/>
            <person name="Grigoriev I.V."/>
            <person name="Lynch M."/>
            <person name="Boore J.L."/>
        </authorList>
    </citation>
    <scope>NUCLEOTIDE SEQUENCE [LARGE SCALE GENOMIC DNA]</scope>
</reference>
<dbReference type="InParanoid" id="E9GFF6"/>
<dbReference type="AlphaFoldDB" id="E9GFF6"/>
<evidence type="ECO:0000313" key="2">
    <source>
        <dbReference type="EMBL" id="EFX81820.1"/>
    </source>
</evidence>
<dbReference type="EMBL" id="GL732542">
    <property type="protein sequence ID" value="EFX81820.1"/>
    <property type="molecule type" value="Genomic_DNA"/>
</dbReference>
<feature type="region of interest" description="Disordered" evidence="1">
    <location>
        <begin position="73"/>
        <end position="96"/>
    </location>
</feature>
<keyword evidence="3" id="KW-1185">Reference proteome</keyword>
<dbReference type="KEGG" id="dpx:DAPPUDRAFT_241939"/>
<protein>
    <submittedName>
        <fullName evidence="2">Uncharacterized protein</fullName>
    </submittedName>
</protein>